<name>A0A1G2U8P3_9BACT</name>
<reference evidence="2 3" key="1">
    <citation type="journal article" date="2016" name="Nat. Commun.">
        <title>Thousands of microbial genomes shed light on interconnected biogeochemical processes in an aquifer system.</title>
        <authorList>
            <person name="Anantharaman K."/>
            <person name="Brown C.T."/>
            <person name="Hug L.A."/>
            <person name="Sharon I."/>
            <person name="Castelle C.J."/>
            <person name="Probst A.J."/>
            <person name="Thomas B.C."/>
            <person name="Singh A."/>
            <person name="Wilkins M.J."/>
            <person name="Karaoz U."/>
            <person name="Brodie E.L."/>
            <person name="Williams K.H."/>
            <person name="Hubbard S.S."/>
            <person name="Banfield J.F."/>
        </authorList>
    </citation>
    <scope>NUCLEOTIDE SEQUENCE [LARGE SCALE GENOMIC DNA]</scope>
</reference>
<organism evidence="2 3">
    <name type="scientific">Candidatus Zambryskibacteria bacterium RIFCSPLOWO2_01_FULL_45_43</name>
    <dbReference type="NCBI Taxonomy" id="1802762"/>
    <lineage>
        <taxon>Bacteria</taxon>
        <taxon>Candidatus Zambryskiibacteriota</taxon>
    </lineage>
</organism>
<dbReference type="EMBL" id="MHWF01000012">
    <property type="protein sequence ID" value="OHB05833.1"/>
    <property type="molecule type" value="Genomic_DNA"/>
</dbReference>
<keyword evidence="1" id="KW-0812">Transmembrane</keyword>
<keyword evidence="1" id="KW-0472">Membrane</keyword>
<proteinExistence type="predicted"/>
<keyword evidence="1" id="KW-1133">Transmembrane helix</keyword>
<gene>
    <name evidence="2" type="ORF">A3B16_02605</name>
</gene>
<accession>A0A1G2U8P3</accession>
<evidence type="ECO:0000256" key="1">
    <source>
        <dbReference type="SAM" id="Phobius"/>
    </source>
</evidence>
<sequence>MAFLFLMRKFLTIIVISAVFLLPDSIGVERAVALSPSMEVEDCWRISKEEQSERCKEVVASFEETDRNWPRVNRASEKFDQLVAYLKFLVPVAVIAGGILIYRKRNKKT</sequence>
<dbReference type="Proteomes" id="UP000177722">
    <property type="component" value="Unassembled WGS sequence"/>
</dbReference>
<evidence type="ECO:0000313" key="2">
    <source>
        <dbReference type="EMBL" id="OHB05833.1"/>
    </source>
</evidence>
<comment type="caution">
    <text evidence="2">The sequence shown here is derived from an EMBL/GenBank/DDBJ whole genome shotgun (WGS) entry which is preliminary data.</text>
</comment>
<evidence type="ECO:0000313" key="3">
    <source>
        <dbReference type="Proteomes" id="UP000177722"/>
    </source>
</evidence>
<dbReference type="AlphaFoldDB" id="A0A1G2U8P3"/>
<protein>
    <submittedName>
        <fullName evidence="2">Uncharacterized protein</fullName>
    </submittedName>
</protein>
<feature type="transmembrane region" description="Helical" evidence="1">
    <location>
        <begin position="82"/>
        <end position="102"/>
    </location>
</feature>